<keyword evidence="8" id="KW-1133">Transmembrane helix</keyword>
<dbReference type="GO" id="GO:0005886">
    <property type="term" value="C:plasma membrane"/>
    <property type="evidence" value="ECO:0007669"/>
    <property type="project" value="UniProtKB-SubCell"/>
</dbReference>
<dbReference type="AlphaFoldDB" id="A0A840QRQ4"/>
<dbReference type="EMBL" id="JACHHB010000010">
    <property type="protein sequence ID" value="MBB5174152.1"/>
    <property type="molecule type" value="Genomic_DNA"/>
</dbReference>
<dbReference type="InterPro" id="IPR004089">
    <property type="entry name" value="MCPsignal_dom"/>
</dbReference>
<evidence type="ECO:0000256" key="3">
    <source>
        <dbReference type="ARBA" id="ARBA00023136"/>
    </source>
</evidence>
<evidence type="ECO:0000256" key="1">
    <source>
        <dbReference type="ARBA" id="ARBA00004236"/>
    </source>
</evidence>
<feature type="compositionally biased region" description="Polar residues" evidence="7">
    <location>
        <begin position="469"/>
        <end position="485"/>
    </location>
</feature>
<dbReference type="CDD" id="cd11386">
    <property type="entry name" value="MCP_signal"/>
    <property type="match status" value="1"/>
</dbReference>
<dbReference type="SUPFAM" id="SSF58104">
    <property type="entry name" value="Methyl-accepting chemotaxis protein (MCP) signaling domain"/>
    <property type="match status" value="1"/>
</dbReference>
<dbReference type="GO" id="GO:0007165">
    <property type="term" value="P:signal transduction"/>
    <property type="evidence" value="ECO:0007669"/>
    <property type="project" value="UniProtKB-KW"/>
</dbReference>
<comment type="similarity">
    <text evidence="5">Belongs to the methyl-accepting chemotaxis (MCP) protein family.</text>
</comment>
<accession>A0A840QRQ4</accession>
<dbReference type="Gene3D" id="6.10.340.10">
    <property type="match status" value="1"/>
</dbReference>
<dbReference type="GO" id="GO:0004888">
    <property type="term" value="F:transmembrane signaling receptor activity"/>
    <property type="evidence" value="ECO:0007669"/>
    <property type="project" value="InterPro"/>
</dbReference>
<keyword evidence="8" id="KW-0812">Transmembrane</keyword>
<reference evidence="11 12" key="1">
    <citation type="submission" date="2020-08" db="EMBL/GenBank/DDBJ databases">
        <title>Genomic Encyclopedia of Type Strains, Phase IV (KMG-IV): sequencing the most valuable type-strain genomes for metagenomic binning, comparative biology and taxonomic classification.</title>
        <authorList>
            <person name="Goeker M."/>
        </authorList>
    </citation>
    <scope>NUCLEOTIDE SEQUENCE [LARGE SCALE GENOMIC DNA]</scope>
    <source>
        <strain evidence="11 12">DSM 24696</strain>
    </source>
</reference>
<dbReference type="RefSeq" id="WP_184664584.1">
    <property type="nucleotide sequence ID" value="NZ_JACHHB010000010.1"/>
</dbReference>
<organism evidence="11 12">
    <name type="scientific">Texcoconibacillus texcoconensis</name>
    <dbReference type="NCBI Taxonomy" id="1095777"/>
    <lineage>
        <taxon>Bacteria</taxon>
        <taxon>Bacillati</taxon>
        <taxon>Bacillota</taxon>
        <taxon>Bacilli</taxon>
        <taxon>Bacillales</taxon>
        <taxon>Bacillaceae</taxon>
        <taxon>Texcoconibacillus</taxon>
    </lineage>
</organism>
<dbReference type="CDD" id="cd06225">
    <property type="entry name" value="HAMP"/>
    <property type="match status" value="1"/>
</dbReference>
<evidence type="ECO:0000256" key="6">
    <source>
        <dbReference type="PROSITE-ProRule" id="PRU00284"/>
    </source>
</evidence>
<feature type="transmembrane region" description="Helical" evidence="8">
    <location>
        <begin position="317"/>
        <end position="340"/>
    </location>
</feature>
<proteinExistence type="inferred from homology"/>
<evidence type="ECO:0000256" key="2">
    <source>
        <dbReference type="ARBA" id="ARBA00022475"/>
    </source>
</evidence>
<gene>
    <name evidence="11" type="ORF">HNQ41_002346</name>
</gene>
<feature type="region of interest" description="Disordered" evidence="7">
    <location>
        <begin position="405"/>
        <end position="490"/>
    </location>
</feature>
<comment type="subcellular location">
    <subcellularLocation>
        <location evidence="1">Cell membrane</location>
    </subcellularLocation>
</comment>
<evidence type="ECO:0000256" key="5">
    <source>
        <dbReference type="ARBA" id="ARBA00029447"/>
    </source>
</evidence>
<feature type="compositionally biased region" description="Polar residues" evidence="7">
    <location>
        <begin position="405"/>
        <end position="425"/>
    </location>
</feature>
<keyword evidence="4 6" id="KW-0807">Transducer</keyword>
<keyword evidence="12" id="KW-1185">Reference proteome</keyword>
<feature type="compositionally biased region" description="Polar residues" evidence="7">
    <location>
        <begin position="446"/>
        <end position="455"/>
    </location>
</feature>
<dbReference type="PROSITE" id="PS50111">
    <property type="entry name" value="CHEMOTAXIS_TRANSDUC_2"/>
    <property type="match status" value="1"/>
</dbReference>
<evidence type="ECO:0000313" key="11">
    <source>
        <dbReference type="EMBL" id="MBB5174152.1"/>
    </source>
</evidence>
<dbReference type="Gene3D" id="1.10.287.950">
    <property type="entry name" value="Methyl-accepting chemotaxis protein"/>
    <property type="match status" value="1"/>
</dbReference>
<feature type="domain" description="Methyl-accepting transducer" evidence="9">
    <location>
        <begin position="412"/>
        <end position="684"/>
    </location>
</feature>
<feature type="transmembrane region" description="Helical" evidence="8">
    <location>
        <begin position="21"/>
        <end position="40"/>
    </location>
</feature>
<name>A0A840QRQ4_9BACI</name>
<dbReference type="PANTHER" id="PTHR32089">
    <property type="entry name" value="METHYL-ACCEPTING CHEMOTAXIS PROTEIN MCPB"/>
    <property type="match status" value="1"/>
</dbReference>
<dbReference type="Pfam" id="PF00015">
    <property type="entry name" value="MCPsignal"/>
    <property type="match status" value="1"/>
</dbReference>
<dbReference type="GO" id="GO:0006935">
    <property type="term" value="P:chemotaxis"/>
    <property type="evidence" value="ECO:0007669"/>
    <property type="project" value="InterPro"/>
</dbReference>
<protein>
    <submittedName>
        <fullName evidence="11">Methyl-accepting chemotaxis protein</fullName>
    </submittedName>
</protein>
<evidence type="ECO:0000256" key="8">
    <source>
        <dbReference type="SAM" id="Phobius"/>
    </source>
</evidence>
<evidence type="ECO:0000259" key="10">
    <source>
        <dbReference type="PROSITE" id="PS50885"/>
    </source>
</evidence>
<dbReference type="Pfam" id="PF00672">
    <property type="entry name" value="HAMP"/>
    <property type="match status" value="1"/>
</dbReference>
<feature type="compositionally biased region" description="Basic and acidic residues" evidence="7">
    <location>
        <begin position="430"/>
        <end position="445"/>
    </location>
</feature>
<sequence length="699" mass="78393">MFKPAHVFLQRMNFKMKFTTIFVIIAIPMSFFLYFLLSSLNEDVQVTQLERDGLTELQDIRELVQFKQEHRSLTALLINGDESGNDRLDEVQTRIDDTYENILTRLQQEDPFHIEEGLVTNQSHWKELVKGVETLDMDTASQQHSDVIEELLMMSVHIADASHLSLDENLHHSHMATLIYDTLPQVTEYMGEARTLGTVVSANGQVGEEENLQLFSLSQTLDDYMEDIERSSIVIANHNPVIEEEMFAMRDEMNNHVNMITMMVDAELVGQNNVNIYSGYFYDLTTDAINDFYTMVDEQSAMLDQSLADRETELQSMFVLTIVAVSIVTLLTVYLVVAFYTSVHRNIDKIQQATNQIADGDLTAFVEVETKDEMKTITDSLNKMVNSFKEIIKMNQQITEHINSSSQQLSAVAEETTQSSEQVTASMDHVSSHIETQRSSTEEAKSTVNSLSNDLESMKETATEVARSADTSSARAETGNQSAQETVDKMQQIRSSVQDTSRLMDTLKTRSHEIDDIINVITGIADQTNLLALNAAIEASRAGEQGKGFAVVAEEVRKLAEESGKSAEKIRNMVTYVQDDVNQAESAMKGVEEQMDEGVQSVQASGESFSDIVASTNAVEQEIKRVEGQLQHIVNNQLHALVRVIDRTADMSQETEGQSQAVSAATQEQLASMEEITSTVETLNENAQKLQRQIDYYKV</sequence>
<dbReference type="PROSITE" id="PS50885">
    <property type="entry name" value="HAMP"/>
    <property type="match status" value="1"/>
</dbReference>
<evidence type="ECO:0000256" key="4">
    <source>
        <dbReference type="ARBA" id="ARBA00023224"/>
    </source>
</evidence>
<evidence type="ECO:0000259" key="9">
    <source>
        <dbReference type="PROSITE" id="PS50111"/>
    </source>
</evidence>
<dbReference type="PANTHER" id="PTHR32089:SF112">
    <property type="entry name" value="LYSOZYME-LIKE PROTEIN-RELATED"/>
    <property type="match status" value="1"/>
</dbReference>
<evidence type="ECO:0000256" key="7">
    <source>
        <dbReference type="SAM" id="MobiDB-lite"/>
    </source>
</evidence>
<comment type="caution">
    <text evidence="11">The sequence shown here is derived from an EMBL/GenBank/DDBJ whole genome shotgun (WGS) entry which is preliminary data.</text>
</comment>
<keyword evidence="2" id="KW-1003">Cell membrane</keyword>
<keyword evidence="3 8" id="KW-0472">Membrane</keyword>
<dbReference type="PRINTS" id="PR00260">
    <property type="entry name" value="CHEMTRNSDUCR"/>
</dbReference>
<feature type="domain" description="HAMP" evidence="10">
    <location>
        <begin position="341"/>
        <end position="393"/>
    </location>
</feature>
<dbReference type="InterPro" id="IPR004090">
    <property type="entry name" value="Chemotax_Me-accpt_rcpt"/>
</dbReference>
<dbReference type="SMART" id="SM00283">
    <property type="entry name" value="MA"/>
    <property type="match status" value="1"/>
</dbReference>
<dbReference type="SMART" id="SM00304">
    <property type="entry name" value="HAMP"/>
    <property type="match status" value="1"/>
</dbReference>
<evidence type="ECO:0000313" key="12">
    <source>
        <dbReference type="Proteomes" id="UP000551878"/>
    </source>
</evidence>
<dbReference type="InterPro" id="IPR003660">
    <property type="entry name" value="HAMP_dom"/>
</dbReference>
<dbReference type="Proteomes" id="UP000551878">
    <property type="component" value="Unassembled WGS sequence"/>
</dbReference>